<reference evidence="1" key="1">
    <citation type="submission" date="2022-11" db="EMBL/GenBank/DDBJ databases">
        <title>Lacinutrix neustonica HL-RS19T sp. nov., isolated from the surface microlayer sample of brackish Lake Shihwa.</title>
        <authorList>
            <person name="Choi J.Y."/>
            <person name="Hwang C.Y."/>
        </authorList>
    </citation>
    <scope>NUCLEOTIDE SEQUENCE</scope>
    <source>
        <strain evidence="1">HL-RS19</strain>
    </source>
</reference>
<gene>
    <name evidence="1" type="ORF">N7U66_13430</name>
</gene>
<dbReference type="AlphaFoldDB" id="A0A9E8MV14"/>
<keyword evidence="2" id="KW-1185">Reference proteome</keyword>
<evidence type="ECO:0000313" key="1">
    <source>
        <dbReference type="EMBL" id="WAC01152.1"/>
    </source>
</evidence>
<dbReference type="RefSeq" id="WP_267675768.1">
    <property type="nucleotide sequence ID" value="NZ_CP113088.1"/>
</dbReference>
<accession>A0A9E8MV14</accession>
<name>A0A9E8MV14_9FLAO</name>
<organism evidence="1 2">
    <name type="scientific">Lacinutrix neustonica</name>
    <dbReference type="NCBI Taxonomy" id="2980107"/>
    <lineage>
        <taxon>Bacteria</taxon>
        <taxon>Pseudomonadati</taxon>
        <taxon>Bacteroidota</taxon>
        <taxon>Flavobacteriia</taxon>
        <taxon>Flavobacteriales</taxon>
        <taxon>Flavobacteriaceae</taxon>
        <taxon>Lacinutrix</taxon>
    </lineage>
</organism>
<sequence>MEKINVAMVCKLMPYYRLGVFQSLSTITETYEFSFFGDTKEQGGIKQIPFSYATAGGEGRIRWIKTGNYFYKPERLLWQTGIIKEIFRSKFKVFVFEGALAHLPISVICTAL</sequence>
<evidence type="ECO:0000313" key="2">
    <source>
        <dbReference type="Proteomes" id="UP001164705"/>
    </source>
</evidence>
<dbReference type="EMBL" id="CP113088">
    <property type="protein sequence ID" value="WAC01152.1"/>
    <property type="molecule type" value="Genomic_DNA"/>
</dbReference>
<dbReference type="Proteomes" id="UP001164705">
    <property type="component" value="Chromosome"/>
</dbReference>
<proteinExistence type="predicted"/>
<protein>
    <submittedName>
        <fullName evidence="1">Uncharacterized protein</fullName>
    </submittedName>
</protein>
<dbReference type="KEGG" id="lnu:N7U66_13430"/>